<dbReference type="Proteomes" id="UP000583752">
    <property type="component" value="Unassembled WGS sequence"/>
</dbReference>
<reference evidence="2 3" key="1">
    <citation type="submission" date="2020-04" db="EMBL/GenBank/DDBJ databases">
        <title>Massilia sp. RP-1-19 isolated from soil.</title>
        <authorList>
            <person name="Dahal R.H."/>
        </authorList>
    </citation>
    <scope>NUCLEOTIDE SEQUENCE [LARGE SCALE GENOMIC DNA]</scope>
    <source>
        <strain evidence="2 3">RP-1-19</strain>
    </source>
</reference>
<sequence length="56" mass="6246">MMTPTPQDDDFDKKVDEIVSRGPSGTFAVAGIATFIVVAMFFLFYWVVYLPRGAVQ</sequence>
<keyword evidence="1" id="KW-0472">Membrane</keyword>
<evidence type="ECO:0008006" key="4">
    <source>
        <dbReference type="Google" id="ProtNLM"/>
    </source>
</evidence>
<gene>
    <name evidence="2" type="ORF">HHL21_08640</name>
</gene>
<dbReference type="RefSeq" id="WP_169464850.1">
    <property type="nucleotide sequence ID" value="NZ_JABBGG010000004.1"/>
</dbReference>
<keyword evidence="1" id="KW-0812">Transmembrane</keyword>
<organism evidence="2 3">
    <name type="scientific">Massilia polaris</name>
    <dbReference type="NCBI Taxonomy" id="2728846"/>
    <lineage>
        <taxon>Bacteria</taxon>
        <taxon>Pseudomonadati</taxon>
        <taxon>Pseudomonadota</taxon>
        <taxon>Betaproteobacteria</taxon>
        <taxon>Burkholderiales</taxon>
        <taxon>Oxalobacteraceae</taxon>
        <taxon>Telluria group</taxon>
        <taxon>Massilia</taxon>
    </lineage>
</organism>
<protein>
    <recommendedName>
        <fullName evidence="4">Cytochrome c oxidase subunit 2A</fullName>
    </recommendedName>
</protein>
<evidence type="ECO:0000313" key="2">
    <source>
        <dbReference type="EMBL" id="NML61145.1"/>
    </source>
</evidence>
<feature type="transmembrane region" description="Helical" evidence="1">
    <location>
        <begin position="27"/>
        <end position="50"/>
    </location>
</feature>
<evidence type="ECO:0000313" key="3">
    <source>
        <dbReference type="Proteomes" id="UP000583752"/>
    </source>
</evidence>
<evidence type="ECO:0000256" key="1">
    <source>
        <dbReference type="SAM" id="Phobius"/>
    </source>
</evidence>
<accession>A0A848HIC4</accession>
<keyword evidence="1" id="KW-1133">Transmembrane helix</keyword>
<name>A0A848HIC4_9BURK</name>
<keyword evidence="3" id="KW-1185">Reference proteome</keyword>
<proteinExistence type="predicted"/>
<dbReference type="AlphaFoldDB" id="A0A848HIC4"/>
<dbReference type="EMBL" id="JABBGG010000004">
    <property type="protein sequence ID" value="NML61145.1"/>
    <property type="molecule type" value="Genomic_DNA"/>
</dbReference>
<comment type="caution">
    <text evidence="2">The sequence shown here is derived from an EMBL/GenBank/DDBJ whole genome shotgun (WGS) entry which is preliminary data.</text>
</comment>